<feature type="transmembrane region" description="Helical" evidence="7">
    <location>
        <begin position="373"/>
        <end position="393"/>
    </location>
</feature>
<feature type="transmembrane region" description="Helical" evidence="7">
    <location>
        <begin position="464"/>
        <end position="486"/>
    </location>
</feature>
<evidence type="ECO:0000256" key="7">
    <source>
        <dbReference type="SAM" id="Phobius"/>
    </source>
</evidence>
<reference evidence="8 9" key="1">
    <citation type="submission" date="2020-10" db="EMBL/GenBank/DDBJ databases">
        <title>Janibacter indicus TT2 genome sequence.</title>
        <authorList>
            <person name="Lee K."/>
            <person name="Ganzorig M."/>
        </authorList>
    </citation>
    <scope>NUCLEOTIDE SEQUENCE [LARGE SCALE GENOMIC DNA]</scope>
    <source>
        <strain evidence="8 9">TT2</strain>
    </source>
</reference>
<evidence type="ECO:0000256" key="2">
    <source>
        <dbReference type="ARBA" id="ARBA00007430"/>
    </source>
</evidence>
<dbReference type="InterPro" id="IPR002797">
    <property type="entry name" value="Polysacc_synth"/>
</dbReference>
<organism evidence="8 9">
    <name type="scientific">Janibacter indicus</name>
    <dbReference type="NCBI Taxonomy" id="857417"/>
    <lineage>
        <taxon>Bacteria</taxon>
        <taxon>Bacillati</taxon>
        <taxon>Actinomycetota</taxon>
        <taxon>Actinomycetes</taxon>
        <taxon>Micrococcales</taxon>
        <taxon>Intrasporangiaceae</taxon>
        <taxon>Janibacter</taxon>
    </lineage>
</organism>
<feature type="transmembrane region" description="Helical" evidence="7">
    <location>
        <begin position="431"/>
        <end position="452"/>
    </location>
</feature>
<dbReference type="EMBL" id="CP062789">
    <property type="protein sequence ID" value="QOK22027.1"/>
    <property type="molecule type" value="Genomic_DNA"/>
</dbReference>
<keyword evidence="6 7" id="KW-0472">Membrane</keyword>
<evidence type="ECO:0000256" key="4">
    <source>
        <dbReference type="ARBA" id="ARBA00022692"/>
    </source>
</evidence>
<keyword evidence="3" id="KW-1003">Cell membrane</keyword>
<feature type="transmembrane region" description="Helical" evidence="7">
    <location>
        <begin position="103"/>
        <end position="121"/>
    </location>
</feature>
<dbReference type="PANTHER" id="PTHR30250">
    <property type="entry name" value="PST FAMILY PREDICTED COLANIC ACID TRANSPORTER"/>
    <property type="match status" value="1"/>
</dbReference>
<keyword evidence="5 7" id="KW-1133">Transmembrane helix</keyword>
<protein>
    <submittedName>
        <fullName evidence="8">Lipopolysaccharide biosynthesis protein</fullName>
    </submittedName>
</protein>
<proteinExistence type="inferred from homology"/>
<feature type="transmembrane region" description="Helical" evidence="7">
    <location>
        <begin position="22"/>
        <end position="44"/>
    </location>
</feature>
<accession>A0A7L9IYS4</accession>
<evidence type="ECO:0000256" key="6">
    <source>
        <dbReference type="ARBA" id="ARBA00023136"/>
    </source>
</evidence>
<evidence type="ECO:0000313" key="8">
    <source>
        <dbReference type="EMBL" id="QOK22027.1"/>
    </source>
</evidence>
<name>A0A7L9IYS4_9MICO</name>
<dbReference type="RefSeq" id="WP_192910660.1">
    <property type="nucleotide sequence ID" value="NZ_CP062789.1"/>
</dbReference>
<feature type="transmembrane region" description="Helical" evidence="7">
    <location>
        <begin position="263"/>
        <end position="289"/>
    </location>
</feature>
<comment type="subcellular location">
    <subcellularLocation>
        <location evidence="1">Cell membrane</location>
        <topology evidence="1">Multi-pass membrane protein</topology>
    </subcellularLocation>
</comment>
<feature type="transmembrane region" description="Helical" evidence="7">
    <location>
        <begin position="161"/>
        <end position="181"/>
    </location>
</feature>
<sequence>MTEGTEQAEPERRRVSEGLISGTAWTAIHVLVSVPIGFLVNVVVARRLGVVDYGQLAILTLVLSLATAAASLGVGAALMQFVTKASESGRRSEAARTISGAQGYNIFVAAPLVALVVALVVDVPWPLLVLAVVFGVLAPAALQAGPILLAAGHRSDRVAQLAMVSNLGVQAVVVATVMVHPVATSVWVARIVATGALMVLPFVALSPLLRRAAMRPRAPWSLPRAFWAFAVPTGLATLMSQIVTDRVQIFFFQWLGDPVAVGLFALGFGLAVQVLAPVQAVVGPLLPAFAALRERGPGPAREGLLRVTRVSAVVTGGVLVLGVPVIAGLVPWIYGDQYAPSGDYFLVMTCAAGVVVVGSGAFASLMSRLRGRTYLLVNLGSLLVMAGVAVALIPPLGAWGGVASMVCGTVTRAQAMTVIEVRSHLIPVRRMARAQAPVVVATLIVTLTWFGSSGLLEGSSAPRGLLAGAVGLVGYLLLLRAVGLGLSAADGETLGRSVPARLRGPVGRALRLVTAPRG</sequence>
<feature type="transmembrane region" description="Helical" evidence="7">
    <location>
        <begin position="187"/>
        <end position="205"/>
    </location>
</feature>
<feature type="transmembrane region" description="Helical" evidence="7">
    <location>
        <begin position="56"/>
        <end position="82"/>
    </location>
</feature>
<keyword evidence="4 7" id="KW-0812">Transmembrane</keyword>
<gene>
    <name evidence="8" type="ORF">IGS73_13045</name>
</gene>
<feature type="transmembrane region" description="Helical" evidence="7">
    <location>
        <begin position="345"/>
        <end position="366"/>
    </location>
</feature>
<dbReference type="InterPro" id="IPR050833">
    <property type="entry name" value="Poly_Biosynth_Transport"/>
</dbReference>
<evidence type="ECO:0000256" key="5">
    <source>
        <dbReference type="ARBA" id="ARBA00022989"/>
    </source>
</evidence>
<feature type="transmembrane region" description="Helical" evidence="7">
    <location>
        <begin position="127"/>
        <end position="149"/>
    </location>
</feature>
<comment type="similarity">
    <text evidence="2">Belongs to the polysaccharide synthase family.</text>
</comment>
<dbReference type="Proteomes" id="UP000593998">
    <property type="component" value="Chromosome"/>
</dbReference>
<dbReference type="Pfam" id="PF01943">
    <property type="entry name" value="Polysacc_synt"/>
    <property type="match status" value="1"/>
</dbReference>
<feature type="transmembrane region" description="Helical" evidence="7">
    <location>
        <begin position="225"/>
        <end position="243"/>
    </location>
</feature>
<feature type="transmembrane region" description="Helical" evidence="7">
    <location>
        <begin position="310"/>
        <end position="333"/>
    </location>
</feature>
<evidence type="ECO:0000256" key="1">
    <source>
        <dbReference type="ARBA" id="ARBA00004651"/>
    </source>
</evidence>
<evidence type="ECO:0000313" key="9">
    <source>
        <dbReference type="Proteomes" id="UP000593998"/>
    </source>
</evidence>
<dbReference type="AlphaFoldDB" id="A0A7L9IYS4"/>
<dbReference type="GO" id="GO:0005886">
    <property type="term" value="C:plasma membrane"/>
    <property type="evidence" value="ECO:0007669"/>
    <property type="project" value="UniProtKB-SubCell"/>
</dbReference>
<dbReference type="PANTHER" id="PTHR30250:SF10">
    <property type="entry name" value="LIPOPOLYSACCHARIDE BIOSYNTHESIS PROTEIN WZXC"/>
    <property type="match status" value="1"/>
</dbReference>
<evidence type="ECO:0000256" key="3">
    <source>
        <dbReference type="ARBA" id="ARBA00022475"/>
    </source>
</evidence>